<protein>
    <recommendedName>
        <fullName evidence="5">Exodeoxyribonuclease 7 large subunit</fullName>
        <ecNumber evidence="5">3.1.11.6</ecNumber>
    </recommendedName>
    <alternativeName>
        <fullName evidence="5">Exodeoxyribonuclease VII large subunit</fullName>
        <shortName evidence="5">Exonuclease VII large subunit</shortName>
    </alternativeName>
</protein>
<dbReference type="AlphaFoldDB" id="A0A2W5HK01"/>
<dbReference type="PANTHER" id="PTHR30008">
    <property type="entry name" value="EXODEOXYRIBONUCLEASE 7 LARGE SUBUNIT"/>
    <property type="match status" value="1"/>
</dbReference>
<keyword evidence="2 5" id="KW-0540">Nuclease</keyword>
<accession>A0A2W5HK01</accession>
<evidence type="ECO:0000256" key="1">
    <source>
        <dbReference type="ARBA" id="ARBA00022490"/>
    </source>
</evidence>
<organism evidence="9 10">
    <name type="scientific">Micavibrio aeruginosavorus</name>
    <dbReference type="NCBI Taxonomy" id="349221"/>
    <lineage>
        <taxon>Bacteria</taxon>
        <taxon>Pseudomonadati</taxon>
        <taxon>Bdellovibrionota</taxon>
        <taxon>Bdellovibrionia</taxon>
        <taxon>Bdellovibrionales</taxon>
        <taxon>Pseudobdellovibrionaceae</taxon>
        <taxon>Micavibrio</taxon>
    </lineage>
</organism>
<dbReference type="EMBL" id="QFOT01000041">
    <property type="protein sequence ID" value="PZP56022.1"/>
    <property type="molecule type" value="Genomic_DNA"/>
</dbReference>
<evidence type="ECO:0000256" key="2">
    <source>
        <dbReference type="ARBA" id="ARBA00022722"/>
    </source>
</evidence>
<reference evidence="9 10" key="1">
    <citation type="submission" date="2017-08" db="EMBL/GenBank/DDBJ databases">
        <title>Infants hospitalized years apart are colonized by the same room-sourced microbial strains.</title>
        <authorList>
            <person name="Brooks B."/>
            <person name="Olm M.R."/>
            <person name="Firek B.A."/>
            <person name="Baker R."/>
            <person name="Thomas B.C."/>
            <person name="Morowitz M.J."/>
            <person name="Banfield J.F."/>
        </authorList>
    </citation>
    <scope>NUCLEOTIDE SEQUENCE [LARGE SCALE GENOMIC DNA]</scope>
    <source>
        <strain evidence="9">S2_006_000_R2_64</strain>
    </source>
</reference>
<name>A0A2W5HK01_9BACT</name>
<dbReference type="InterPro" id="IPR025824">
    <property type="entry name" value="OB-fold_nuc-bd_dom"/>
</dbReference>
<comment type="catalytic activity">
    <reaction evidence="5 6">
        <text>Exonucleolytic cleavage in either 5'- to 3'- or 3'- to 5'-direction to yield nucleoside 5'-phosphates.</text>
        <dbReference type="EC" id="3.1.11.6"/>
    </reaction>
</comment>
<feature type="domain" description="Exonuclease VII large subunit C-terminal" evidence="7">
    <location>
        <begin position="126"/>
        <end position="441"/>
    </location>
</feature>
<dbReference type="GO" id="GO:0006308">
    <property type="term" value="P:DNA catabolic process"/>
    <property type="evidence" value="ECO:0007669"/>
    <property type="project" value="UniProtKB-UniRule"/>
</dbReference>
<evidence type="ECO:0000313" key="9">
    <source>
        <dbReference type="EMBL" id="PZP56022.1"/>
    </source>
</evidence>
<evidence type="ECO:0000256" key="6">
    <source>
        <dbReference type="RuleBase" id="RU004355"/>
    </source>
</evidence>
<dbReference type="GO" id="GO:0003676">
    <property type="term" value="F:nucleic acid binding"/>
    <property type="evidence" value="ECO:0007669"/>
    <property type="project" value="InterPro"/>
</dbReference>
<evidence type="ECO:0000256" key="3">
    <source>
        <dbReference type="ARBA" id="ARBA00022801"/>
    </source>
</evidence>
<dbReference type="CDD" id="cd04489">
    <property type="entry name" value="ExoVII_LU_OBF"/>
    <property type="match status" value="1"/>
</dbReference>
<keyword evidence="1 5" id="KW-0963">Cytoplasm</keyword>
<comment type="subcellular location">
    <subcellularLocation>
        <location evidence="5 6">Cytoplasm</location>
    </subcellularLocation>
</comment>
<evidence type="ECO:0000259" key="8">
    <source>
        <dbReference type="Pfam" id="PF13742"/>
    </source>
</evidence>
<proteinExistence type="inferred from homology"/>
<keyword evidence="4 5" id="KW-0269">Exonuclease</keyword>
<dbReference type="InterPro" id="IPR020579">
    <property type="entry name" value="Exonuc_VII_lsu_C"/>
</dbReference>
<dbReference type="NCBIfam" id="TIGR00237">
    <property type="entry name" value="xseA"/>
    <property type="match status" value="1"/>
</dbReference>
<comment type="subunit">
    <text evidence="5">Heterooligomer composed of large and small subunits.</text>
</comment>
<evidence type="ECO:0000313" key="10">
    <source>
        <dbReference type="Proteomes" id="UP000249739"/>
    </source>
</evidence>
<dbReference type="Pfam" id="PF13742">
    <property type="entry name" value="tRNA_anti_2"/>
    <property type="match status" value="1"/>
</dbReference>
<dbReference type="Pfam" id="PF02601">
    <property type="entry name" value="Exonuc_VII_L"/>
    <property type="match status" value="1"/>
</dbReference>
<evidence type="ECO:0000259" key="7">
    <source>
        <dbReference type="Pfam" id="PF02601"/>
    </source>
</evidence>
<dbReference type="HAMAP" id="MF_00378">
    <property type="entry name" value="Exonuc_7_L"/>
    <property type="match status" value="1"/>
</dbReference>
<dbReference type="PANTHER" id="PTHR30008:SF0">
    <property type="entry name" value="EXODEOXYRIBONUCLEASE 7 LARGE SUBUNIT"/>
    <property type="match status" value="1"/>
</dbReference>
<comment type="similarity">
    <text evidence="5 6">Belongs to the XseA family.</text>
</comment>
<dbReference type="EC" id="3.1.11.6" evidence="5"/>
<comment type="caution">
    <text evidence="9">The sequence shown here is derived from an EMBL/GenBank/DDBJ whole genome shotgun (WGS) entry which is preliminary data.</text>
</comment>
<sequence>MSLNSNVPELSVSELSFSLKKTLEDSFGRVRVRGELSKVKIHTSGHMYSDLKDADCLINVVCWKATVARLSVRPEEGLEVIVTGRVTTYPSRSNYQLVVENIELAGEGALLKMLEDRRKRLATEGLFEESRKQKLPYLPGVIGVVTSPTGAVIRDILHRLEDRFPRRVLVWPVKVQGAGAAEEIAAAIKGFAALPIDGPIPRPDLIIVARGGGSLEDLMPFNEEIVVRAASDCPIPLISAVGHETDTTLIDYVSDRRAPTPTAAAEMAVPERLGILGWLQENQHRLISTMSRSIKSHRQDLAAQAAHLKDPKRLLELKIQALDRISDKLSHSLERQVSSRNQFLQQISSRLPHPRQTLEQASQNLSFQRRNLDRLGAKLLEHPQRQLAQTGQMLEVLSFRNILKRGYAVIRSPEGHLISSAKTAQSHNDLSLEFADGKIQAHIKKA</sequence>
<dbReference type="Proteomes" id="UP000249739">
    <property type="component" value="Unassembled WGS sequence"/>
</dbReference>
<dbReference type="GO" id="GO:0008855">
    <property type="term" value="F:exodeoxyribonuclease VII activity"/>
    <property type="evidence" value="ECO:0007669"/>
    <property type="project" value="UniProtKB-UniRule"/>
</dbReference>
<gene>
    <name evidence="5" type="primary">xseA</name>
    <name evidence="9" type="ORF">DI586_05025</name>
</gene>
<evidence type="ECO:0000256" key="5">
    <source>
        <dbReference type="HAMAP-Rule" id="MF_00378"/>
    </source>
</evidence>
<dbReference type="InterPro" id="IPR003753">
    <property type="entry name" value="Exonuc_VII_L"/>
</dbReference>
<dbReference type="GO" id="GO:0009318">
    <property type="term" value="C:exodeoxyribonuclease VII complex"/>
    <property type="evidence" value="ECO:0007669"/>
    <property type="project" value="UniProtKB-UniRule"/>
</dbReference>
<evidence type="ECO:0000256" key="4">
    <source>
        <dbReference type="ARBA" id="ARBA00022839"/>
    </source>
</evidence>
<keyword evidence="3 5" id="KW-0378">Hydrolase</keyword>
<comment type="function">
    <text evidence="5">Bidirectionally degrades single-stranded DNA into large acid-insoluble oligonucleotides, which are then degraded further into small acid-soluble oligonucleotides.</text>
</comment>
<feature type="domain" description="OB-fold nucleic acid binding" evidence="8">
    <location>
        <begin position="10"/>
        <end position="103"/>
    </location>
</feature>
<dbReference type="GO" id="GO:0005737">
    <property type="term" value="C:cytoplasm"/>
    <property type="evidence" value="ECO:0007669"/>
    <property type="project" value="UniProtKB-SubCell"/>
</dbReference>